<reference evidence="1 2" key="1">
    <citation type="submission" date="2018-08" db="EMBL/GenBank/DDBJ databases">
        <title>Genomic Encyclopedia of Type Strains, Phase IV (KMG-IV): sequencing the most valuable type-strain genomes for metagenomic binning, comparative biology and taxonomic classification.</title>
        <authorList>
            <person name="Goeker M."/>
        </authorList>
    </citation>
    <scope>NUCLEOTIDE SEQUENCE [LARGE SCALE GENOMIC DNA]</scope>
    <source>
        <strain evidence="1 2">DSM 25527</strain>
    </source>
</reference>
<sequence>MSAWDDLQEEALEKVELAGVYLADGAPRSAARCLRGAANKLEQAANLRDQALAAALAAAS</sequence>
<dbReference type="Proteomes" id="UP000266568">
    <property type="component" value="Unassembled WGS sequence"/>
</dbReference>
<name>A0A397PEI6_9SPHN</name>
<evidence type="ECO:0000313" key="1">
    <source>
        <dbReference type="EMBL" id="RIA44071.1"/>
    </source>
</evidence>
<dbReference type="EMBL" id="QXDC01000003">
    <property type="protein sequence ID" value="RIA44071.1"/>
    <property type="molecule type" value="Genomic_DNA"/>
</dbReference>
<protein>
    <submittedName>
        <fullName evidence="1">Uncharacterized protein</fullName>
    </submittedName>
</protein>
<gene>
    <name evidence="1" type="ORF">DFR49_2308</name>
</gene>
<dbReference type="RefSeq" id="WP_119035836.1">
    <property type="nucleotide sequence ID" value="NZ_QXDC01000003.1"/>
</dbReference>
<keyword evidence="2" id="KW-1185">Reference proteome</keyword>
<proteinExistence type="predicted"/>
<accession>A0A397PEI6</accession>
<dbReference type="AlphaFoldDB" id="A0A397PEI6"/>
<evidence type="ECO:0000313" key="2">
    <source>
        <dbReference type="Proteomes" id="UP000266568"/>
    </source>
</evidence>
<comment type="caution">
    <text evidence="1">The sequence shown here is derived from an EMBL/GenBank/DDBJ whole genome shotgun (WGS) entry which is preliminary data.</text>
</comment>
<organism evidence="1 2">
    <name type="scientific">Hephaestia caeni</name>
    <dbReference type="NCBI Taxonomy" id="645617"/>
    <lineage>
        <taxon>Bacteria</taxon>
        <taxon>Pseudomonadati</taxon>
        <taxon>Pseudomonadota</taxon>
        <taxon>Alphaproteobacteria</taxon>
        <taxon>Sphingomonadales</taxon>
        <taxon>Sphingomonadaceae</taxon>
        <taxon>Hephaestia</taxon>
    </lineage>
</organism>